<name>A0A371CWS3_9APHY</name>
<organism evidence="2 3">
    <name type="scientific">Lentinus brumalis</name>
    <dbReference type="NCBI Taxonomy" id="2498619"/>
    <lineage>
        <taxon>Eukaryota</taxon>
        <taxon>Fungi</taxon>
        <taxon>Dikarya</taxon>
        <taxon>Basidiomycota</taxon>
        <taxon>Agaricomycotina</taxon>
        <taxon>Agaricomycetes</taxon>
        <taxon>Polyporales</taxon>
        <taxon>Polyporaceae</taxon>
        <taxon>Lentinus</taxon>
    </lineage>
</organism>
<dbReference type="AlphaFoldDB" id="A0A371CWS3"/>
<feature type="region of interest" description="Disordered" evidence="1">
    <location>
        <begin position="48"/>
        <end position="69"/>
    </location>
</feature>
<reference evidence="2 3" key="1">
    <citation type="journal article" date="2018" name="Biotechnol. Biofuels">
        <title>Integrative visual omics of the white-rot fungus Polyporus brumalis exposes the biotechnological potential of its oxidative enzymes for delignifying raw plant biomass.</title>
        <authorList>
            <person name="Miyauchi S."/>
            <person name="Rancon A."/>
            <person name="Drula E."/>
            <person name="Hage H."/>
            <person name="Chaduli D."/>
            <person name="Favel A."/>
            <person name="Grisel S."/>
            <person name="Henrissat B."/>
            <person name="Herpoel-Gimbert I."/>
            <person name="Ruiz-Duenas F.J."/>
            <person name="Chevret D."/>
            <person name="Hainaut M."/>
            <person name="Lin J."/>
            <person name="Wang M."/>
            <person name="Pangilinan J."/>
            <person name="Lipzen A."/>
            <person name="Lesage-Meessen L."/>
            <person name="Navarro D."/>
            <person name="Riley R."/>
            <person name="Grigoriev I.V."/>
            <person name="Zhou S."/>
            <person name="Raouche S."/>
            <person name="Rosso M.N."/>
        </authorList>
    </citation>
    <scope>NUCLEOTIDE SEQUENCE [LARGE SCALE GENOMIC DNA]</scope>
    <source>
        <strain evidence="2 3">BRFM 1820</strain>
    </source>
</reference>
<evidence type="ECO:0000256" key="1">
    <source>
        <dbReference type="SAM" id="MobiDB-lite"/>
    </source>
</evidence>
<proteinExistence type="predicted"/>
<gene>
    <name evidence="2" type="ORF">OH76DRAFT_1047192</name>
</gene>
<evidence type="ECO:0000313" key="3">
    <source>
        <dbReference type="Proteomes" id="UP000256964"/>
    </source>
</evidence>
<protein>
    <submittedName>
        <fullName evidence="2">Uncharacterized protein</fullName>
    </submittedName>
</protein>
<dbReference type="EMBL" id="KZ857446">
    <property type="protein sequence ID" value="RDX44720.1"/>
    <property type="molecule type" value="Genomic_DNA"/>
</dbReference>
<evidence type="ECO:0000313" key="2">
    <source>
        <dbReference type="EMBL" id="RDX44720.1"/>
    </source>
</evidence>
<feature type="region of interest" description="Disordered" evidence="1">
    <location>
        <begin position="132"/>
        <end position="160"/>
    </location>
</feature>
<sequence>MLTGNVLAIFRGIFSRLCEQRMDRTNLVEPGYLRRKRFTPWKRPVRKLLPGSPVPPPAPRSSRGASVDVGCGSKFLTSVRSGPATRPATSRRERAACSSRPRILRCVSLRTGAAGAINSTAASRERGVLAWPSTSCRGPSSPPVPFSSAPPSRLSPLSRR</sequence>
<feature type="compositionally biased region" description="Low complexity" evidence="1">
    <location>
        <begin position="146"/>
        <end position="160"/>
    </location>
</feature>
<dbReference type="Proteomes" id="UP000256964">
    <property type="component" value="Unassembled WGS sequence"/>
</dbReference>
<keyword evidence="3" id="KW-1185">Reference proteome</keyword>
<accession>A0A371CWS3</accession>